<dbReference type="EMBL" id="HBJA01015324">
    <property type="protein sequence ID" value="CAE0793746.1"/>
    <property type="molecule type" value="Transcribed_RNA"/>
</dbReference>
<accession>A0A7S4CD65</accession>
<organism evidence="1">
    <name type="scientific">Eutreptiella gymnastica</name>
    <dbReference type="NCBI Taxonomy" id="73025"/>
    <lineage>
        <taxon>Eukaryota</taxon>
        <taxon>Discoba</taxon>
        <taxon>Euglenozoa</taxon>
        <taxon>Euglenida</taxon>
        <taxon>Spirocuta</taxon>
        <taxon>Euglenophyceae</taxon>
        <taxon>Eutreptiales</taxon>
        <taxon>Eutreptiaceae</taxon>
        <taxon>Eutreptiella</taxon>
    </lineage>
</organism>
<evidence type="ECO:0000313" key="1">
    <source>
        <dbReference type="EMBL" id="CAE0793746.1"/>
    </source>
</evidence>
<reference evidence="1" key="1">
    <citation type="submission" date="2021-01" db="EMBL/GenBank/DDBJ databases">
        <authorList>
            <person name="Corre E."/>
            <person name="Pelletier E."/>
            <person name="Niang G."/>
            <person name="Scheremetjew M."/>
            <person name="Finn R."/>
            <person name="Kale V."/>
            <person name="Holt S."/>
            <person name="Cochrane G."/>
            <person name="Meng A."/>
            <person name="Brown T."/>
            <person name="Cohen L."/>
        </authorList>
    </citation>
    <scope>NUCLEOTIDE SEQUENCE</scope>
    <source>
        <strain evidence="1">CCMP1594</strain>
    </source>
</reference>
<gene>
    <name evidence="1" type="ORF">EGYM00163_LOCUS4863</name>
</gene>
<dbReference type="AlphaFoldDB" id="A0A7S4CD65"/>
<proteinExistence type="predicted"/>
<sequence length="117" mass="13247">MRHAENKDMFSGISCSPEKLCVKLQQHIRTTARRLSQDSHQSASCKSFVDCNSVNLRLPEHHINCQAWHEFANTSCQKTSLVGLIWLIVLTGDLRQRNSRCSFAVGVLCSTFTTWHG</sequence>
<protein>
    <submittedName>
        <fullName evidence="1">Uncharacterized protein</fullName>
    </submittedName>
</protein>
<name>A0A7S4CD65_9EUGL</name>